<feature type="non-terminal residue" evidence="3">
    <location>
        <position position="86"/>
    </location>
</feature>
<dbReference type="GO" id="GO:0044194">
    <property type="term" value="C:cytolytic granule"/>
    <property type="evidence" value="ECO:0007669"/>
    <property type="project" value="TreeGrafter"/>
</dbReference>
<gene>
    <name evidence="3" type="primary">Nkl</name>
    <name evidence="3" type="ORF">CEUAER_R08475</name>
</gene>
<feature type="domain" description="Saposin B-type" evidence="2">
    <location>
        <begin position="7"/>
        <end position="86"/>
    </location>
</feature>
<reference evidence="3 4" key="1">
    <citation type="submission" date="2019-09" db="EMBL/GenBank/DDBJ databases">
        <title>Bird 10,000 Genomes (B10K) Project - Family phase.</title>
        <authorList>
            <person name="Zhang G."/>
        </authorList>
    </citation>
    <scope>NUCLEOTIDE SEQUENCE [LARGE SCALE GENOMIC DNA]</scope>
    <source>
        <strain evidence="3">B10K-CU-031-02</strain>
        <tissue evidence="3">Muscle</tissue>
    </source>
</reference>
<keyword evidence="1" id="KW-1015">Disulfide bond</keyword>
<dbReference type="SUPFAM" id="SSF47862">
    <property type="entry name" value="Saposin"/>
    <property type="match status" value="1"/>
</dbReference>
<evidence type="ECO:0000256" key="1">
    <source>
        <dbReference type="ARBA" id="ARBA00023157"/>
    </source>
</evidence>
<sequence>DWAAPGGKKKCSLCTKILEKMKAMVGTDPDEAAIAAALDKGCRGLGKILGRFCKWMVKKKQDQIMQALQDDEEPRDTCAALRFCKG</sequence>
<organism evidence="3 4">
    <name type="scientific">Ceuthmochares aereus</name>
    <dbReference type="NCBI Taxonomy" id="1961834"/>
    <lineage>
        <taxon>Eukaryota</taxon>
        <taxon>Metazoa</taxon>
        <taxon>Chordata</taxon>
        <taxon>Craniata</taxon>
        <taxon>Vertebrata</taxon>
        <taxon>Euteleostomi</taxon>
        <taxon>Archelosauria</taxon>
        <taxon>Archosauria</taxon>
        <taxon>Dinosauria</taxon>
        <taxon>Saurischia</taxon>
        <taxon>Theropoda</taxon>
        <taxon>Coelurosauria</taxon>
        <taxon>Aves</taxon>
        <taxon>Neognathae</taxon>
        <taxon>Neoaves</taxon>
        <taxon>Otidimorphae</taxon>
        <taxon>Cuculiformes</taxon>
        <taxon>Cuculidae</taxon>
        <taxon>Ceuthmochares</taxon>
    </lineage>
</organism>
<keyword evidence="4" id="KW-1185">Reference proteome</keyword>
<feature type="non-terminal residue" evidence="3">
    <location>
        <position position="1"/>
    </location>
</feature>
<dbReference type="InterPro" id="IPR008139">
    <property type="entry name" value="SaposinB_dom"/>
</dbReference>
<dbReference type="PANTHER" id="PTHR15541">
    <property type="entry name" value="GRANULYSIN RELATED"/>
    <property type="match status" value="1"/>
</dbReference>
<dbReference type="InterPro" id="IPR038847">
    <property type="entry name" value="Granulysin-like"/>
</dbReference>
<dbReference type="InterPro" id="IPR011001">
    <property type="entry name" value="Saposin-like"/>
</dbReference>
<comment type="caution">
    <text evidence="3">The sequence shown here is derived from an EMBL/GenBank/DDBJ whole genome shotgun (WGS) entry which is preliminary data.</text>
</comment>
<dbReference type="PANTHER" id="PTHR15541:SF2">
    <property type="entry name" value="GRANULYSIN"/>
    <property type="match status" value="1"/>
</dbReference>
<accession>A0A7L4KHP2</accession>
<dbReference type="Proteomes" id="UP000519239">
    <property type="component" value="Unassembled WGS sequence"/>
</dbReference>
<dbReference type="Pfam" id="PF03489">
    <property type="entry name" value="SapB_2"/>
    <property type="match status" value="1"/>
</dbReference>
<dbReference type="PROSITE" id="PS50015">
    <property type="entry name" value="SAP_B"/>
    <property type="match status" value="1"/>
</dbReference>
<evidence type="ECO:0000259" key="2">
    <source>
        <dbReference type="PROSITE" id="PS50015"/>
    </source>
</evidence>
<dbReference type="Gene3D" id="1.10.225.10">
    <property type="entry name" value="Saposin-like"/>
    <property type="match status" value="1"/>
</dbReference>
<protein>
    <submittedName>
        <fullName evidence="3">NKL protein</fullName>
    </submittedName>
</protein>
<dbReference type="GO" id="GO:0031640">
    <property type="term" value="P:killing of cells of another organism"/>
    <property type="evidence" value="ECO:0007669"/>
    <property type="project" value="TreeGrafter"/>
</dbReference>
<evidence type="ECO:0000313" key="4">
    <source>
        <dbReference type="Proteomes" id="UP000519239"/>
    </source>
</evidence>
<dbReference type="AlphaFoldDB" id="A0A7L4KHP2"/>
<dbReference type="EMBL" id="VWPQ01017940">
    <property type="protein sequence ID" value="NXY51875.1"/>
    <property type="molecule type" value="Genomic_DNA"/>
</dbReference>
<dbReference type="SMART" id="SM00741">
    <property type="entry name" value="SapB"/>
    <property type="match status" value="1"/>
</dbReference>
<name>A0A7L4KHP2_9AVES</name>
<dbReference type="InterPro" id="IPR008138">
    <property type="entry name" value="SapB_2"/>
</dbReference>
<dbReference type="OrthoDB" id="69496at2759"/>
<dbReference type="GO" id="GO:0061844">
    <property type="term" value="P:antimicrobial humoral immune response mediated by antimicrobial peptide"/>
    <property type="evidence" value="ECO:0007669"/>
    <property type="project" value="TreeGrafter"/>
</dbReference>
<dbReference type="GO" id="GO:0042742">
    <property type="term" value="P:defense response to bacterium"/>
    <property type="evidence" value="ECO:0007669"/>
    <property type="project" value="InterPro"/>
</dbReference>
<evidence type="ECO:0000313" key="3">
    <source>
        <dbReference type="EMBL" id="NXY51875.1"/>
    </source>
</evidence>
<proteinExistence type="predicted"/>